<keyword evidence="8 9" id="KW-0472">Membrane</keyword>
<reference evidence="12 13" key="1">
    <citation type="submission" date="2016-06" db="EMBL/GenBank/DDBJ databases">
        <authorList>
            <person name="Kjaerup R.B."/>
            <person name="Dalgaard T.S."/>
            <person name="Juul-Madsen H.R."/>
        </authorList>
    </citation>
    <scope>NUCLEOTIDE SEQUENCE [LARGE SCALE GENOMIC DNA]</scope>
    <source>
        <strain evidence="12 13">GCSL-Mp3</strain>
    </source>
</reference>
<evidence type="ECO:0000256" key="9">
    <source>
        <dbReference type="SAM" id="Phobius"/>
    </source>
</evidence>
<evidence type="ECO:0000256" key="4">
    <source>
        <dbReference type="ARBA" id="ARBA00022475"/>
    </source>
</evidence>
<name>A0A1B8HDI9_9GAMM</name>
<evidence type="ECO:0000259" key="10">
    <source>
        <dbReference type="Pfam" id="PF25885"/>
    </source>
</evidence>
<dbReference type="InterPro" id="IPR058634">
    <property type="entry name" value="AaeA-lik-b-barrel"/>
</dbReference>
<dbReference type="EMBL" id="LZEX01000012">
    <property type="protein sequence ID" value="OBU07112.1"/>
    <property type="molecule type" value="Genomic_DNA"/>
</dbReference>
<dbReference type="Pfam" id="PF25885">
    <property type="entry name" value="HH_EMRA"/>
    <property type="match status" value="1"/>
</dbReference>
<evidence type="ECO:0000256" key="3">
    <source>
        <dbReference type="ARBA" id="ARBA00022448"/>
    </source>
</evidence>
<feature type="domain" description="Multidrug export protein EmrA/FarA alpha-helical hairpin" evidence="10">
    <location>
        <begin position="97"/>
        <end position="217"/>
    </location>
</feature>
<evidence type="ECO:0000256" key="1">
    <source>
        <dbReference type="ARBA" id="ARBA00004383"/>
    </source>
</evidence>
<dbReference type="InterPro" id="IPR050739">
    <property type="entry name" value="MFP"/>
</dbReference>
<dbReference type="Proteomes" id="UP000092247">
    <property type="component" value="Unassembled WGS sequence"/>
</dbReference>
<protein>
    <submittedName>
        <fullName evidence="12">Multidrug export protein EmrA</fullName>
    </submittedName>
</protein>
<dbReference type="Gene3D" id="2.40.30.170">
    <property type="match status" value="1"/>
</dbReference>
<dbReference type="GO" id="GO:0005886">
    <property type="term" value="C:plasma membrane"/>
    <property type="evidence" value="ECO:0007669"/>
    <property type="project" value="UniProtKB-SubCell"/>
</dbReference>
<proteinExistence type="inferred from homology"/>
<evidence type="ECO:0000259" key="11">
    <source>
        <dbReference type="Pfam" id="PF25963"/>
    </source>
</evidence>
<dbReference type="PANTHER" id="PTHR30386:SF19">
    <property type="entry name" value="MULTIDRUG EXPORT PROTEIN EMRA-RELATED"/>
    <property type="match status" value="1"/>
</dbReference>
<organism evidence="12 13">
    <name type="scientific">Morganella psychrotolerans</name>
    <dbReference type="NCBI Taxonomy" id="368603"/>
    <lineage>
        <taxon>Bacteria</taxon>
        <taxon>Pseudomonadati</taxon>
        <taxon>Pseudomonadota</taxon>
        <taxon>Gammaproteobacteria</taxon>
        <taxon>Enterobacterales</taxon>
        <taxon>Morganellaceae</taxon>
        <taxon>Morganella</taxon>
    </lineage>
</organism>
<evidence type="ECO:0000313" key="13">
    <source>
        <dbReference type="Proteomes" id="UP000092247"/>
    </source>
</evidence>
<keyword evidence="4" id="KW-1003">Cell membrane</keyword>
<comment type="caution">
    <text evidence="12">The sequence shown here is derived from an EMBL/GenBank/DDBJ whole genome shotgun (WGS) entry which is preliminary data.</text>
</comment>
<dbReference type="InterPro" id="IPR005694">
    <property type="entry name" value="MFP_proteobact"/>
</dbReference>
<dbReference type="AlphaFoldDB" id="A0A1B8HDI9"/>
<feature type="domain" description="p-hydroxybenzoic acid efflux pump subunit AaeA-like beta-barrel" evidence="11">
    <location>
        <begin position="254"/>
        <end position="332"/>
    </location>
</feature>
<dbReference type="GO" id="GO:0046677">
    <property type="term" value="P:response to antibiotic"/>
    <property type="evidence" value="ECO:0007669"/>
    <property type="project" value="UniProtKB-ARBA"/>
</dbReference>
<comment type="subcellular location">
    <subcellularLocation>
        <location evidence="1">Cell inner membrane</location>
        <topology evidence="1">Single-pass membrane protein</topology>
        <orientation evidence="1">Periplasmic side</orientation>
    </subcellularLocation>
</comment>
<keyword evidence="6 9" id="KW-0812">Transmembrane</keyword>
<evidence type="ECO:0000256" key="6">
    <source>
        <dbReference type="ARBA" id="ARBA00022692"/>
    </source>
</evidence>
<evidence type="ECO:0000256" key="8">
    <source>
        <dbReference type="ARBA" id="ARBA00023136"/>
    </source>
</evidence>
<feature type="transmembrane region" description="Helical" evidence="9">
    <location>
        <begin position="25"/>
        <end position="44"/>
    </location>
</feature>
<accession>A0A1B8HDI9</accession>
<dbReference type="Gene3D" id="2.40.50.100">
    <property type="match status" value="1"/>
</dbReference>
<dbReference type="FunFam" id="2.40.30.170:FF:000003">
    <property type="entry name" value="Multidrug resistance protein A"/>
    <property type="match status" value="1"/>
</dbReference>
<keyword evidence="5" id="KW-0997">Cell inner membrane</keyword>
<gene>
    <name evidence="12" type="ORF">AYY17_03485</name>
</gene>
<dbReference type="STRING" id="368603.AYY16_16275"/>
<dbReference type="SUPFAM" id="SSF111369">
    <property type="entry name" value="HlyD-like secretion proteins"/>
    <property type="match status" value="1"/>
</dbReference>
<evidence type="ECO:0000256" key="7">
    <source>
        <dbReference type="ARBA" id="ARBA00022989"/>
    </source>
</evidence>
<dbReference type="GO" id="GO:0042910">
    <property type="term" value="F:xenobiotic transmembrane transporter activity"/>
    <property type="evidence" value="ECO:0007669"/>
    <property type="project" value="InterPro"/>
</dbReference>
<evidence type="ECO:0000256" key="5">
    <source>
        <dbReference type="ARBA" id="ARBA00022519"/>
    </source>
</evidence>
<keyword evidence="7 9" id="KW-1133">Transmembrane helix</keyword>
<dbReference type="GO" id="GO:0015721">
    <property type="term" value="P:bile acid and bile salt transport"/>
    <property type="evidence" value="ECO:0007669"/>
    <property type="project" value="UniProtKB-ARBA"/>
</dbReference>
<dbReference type="InterPro" id="IPR058633">
    <property type="entry name" value="EmrA/FarA_HH"/>
</dbReference>
<dbReference type="RefSeq" id="WP_067422972.1">
    <property type="nucleotide sequence ID" value="NZ_LZEX01000012.1"/>
</dbReference>
<sequence>MSVSEETQATQPLVRNKKRQRRNTLMLLTLLFVLLGAAYTAYWFTVLRHHESTDNAYITGNQVIVMSQVSGSVTTVSADNTDYVTAGSLLVQLDKRDAELALDKAQIGLANSVRQTRQQMVNSRQLQAGIDVRRSELSRLQNDLKRREVLGAQNVIGKEELQHARESVVSAKAQLDVATELFNANKAFILDTPLNEQPAVKQAATEVRNAWLALARTDIRSPVDGYVSRRSVQVGAQISPSTPLMAVVPAKGMWIDANFKETQLSAMRIGQPVKVITDFYGDDVVFHGTVTGLDMGTGSAFSLLPAQNASGNWIKVVQRLPVRISLDPAELEQYPLRIGLSGEVTVDTQNTQGPVLSKNVRTTPAYHTNALSIDMQPADQMIADIIKHNAGQ</sequence>
<evidence type="ECO:0000313" key="12">
    <source>
        <dbReference type="EMBL" id="OBU07112.1"/>
    </source>
</evidence>
<dbReference type="PANTHER" id="PTHR30386">
    <property type="entry name" value="MEMBRANE FUSION SUBUNIT OF EMRAB-TOLC MULTIDRUG EFFLUX PUMP"/>
    <property type="match status" value="1"/>
</dbReference>
<comment type="similarity">
    <text evidence="2">Belongs to the membrane fusion protein (MFP) (TC 8.A.1) family.</text>
</comment>
<dbReference type="Pfam" id="PF25963">
    <property type="entry name" value="Beta-barrel_AAEA"/>
    <property type="match status" value="1"/>
</dbReference>
<evidence type="ECO:0000256" key="2">
    <source>
        <dbReference type="ARBA" id="ARBA00009477"/>
    </source>
</evidence>
<dbReference type="GO" id="GO:1990961">
    <property type="term" value="P:xenobiotic detoxification by transmembrane export across the plasma membrane"/>
    <property type="evidence" value="ECO:0007669"/>
    <property type="project" value="InterPro"/>
</dbReference>
<dbReference type="NCBIfam" id="NF011715">
    <property type="entry name" value="PRK15136.1"/>
    <property type="match status" value="1"/>
</dbReference>
<keyword evidence="3" id="KW-0813">Transport</keyword>
<dbReference type="NCBIfam" id="TIGR00998">
    <property type="entry name" value="8a0101"/>
    <property type="match status" value="1"/>
</dbReference>